<keyword evidence="5" id="KW-0547">Nucleotide-binding</keyword>
<keyword evidence="6 10" id="KW-0067">ATP-binding</keyword>
<comment type="similarity">
    <text evidence="2">Belongs to the ABC transporter superfamily.</text>
</comment>
<evidence type="ECO:0000313" key="11">
    <source>
        <dbReference type="Proteomes" id="UP000425916"/>
    </source>
</evidence>
<sequence length="289" mass="31252">MPAKAIKVDHLTYFYPDTTGAALKNITFEIDYGEVLGIIGSNNAGKTTLAMCLMGLIPNVIGGELKGSVKVDGLEVPQTAIAEMVRHAGLVFQEPEVQLSQTTVAEEVALGLSNLGIPRDEMLKRIKEALAMVGLSGFEERNPLALSGGQQQRLAIAAVLAMQPKIMIFDEPTSMLDPAGKTEVFTVLSQLKARKFTGVIIEHEIERVALYCDKVLVLANGEQQAFGTPEEVFSQVDKLKACGIRSPQVTELAHLLKQDVYPGIDYFLTVEGAVAGLAQYLQRKDHGEG</sequence>
<evidence type="ECO:0000256" key="1">
    <source>
        <dbReference type="ARBA" id="ARBA00004202"/>
    </source>
</evidence>
<dbReference type="PROSITE" id="PS50893">
    <property type="entry name" value="ABC_TRANSPORTER_2"/>
    <property type="match status" value="1"/>
</dbReference>
<dbReference type="InterPro" id="IPR003439">
    <property type="entry name" value="ABC_transporter-like_ATP-bd"/>
</dbReference>
<dbReference type="CDD" id="cd03225">
    <property type="entry name" value="ABC_cobalt_CbiO_domain1"/>
    <property type="match status" value="1"/>
</dbReference>
<keyword evidence="8" id="KW-0472">Membrane</keyword>
<keyword evidence="10" id="KW-0378">Hydrolase</keyword>
<dbReference type="EC" id="3.6.3.-" evidence="10"/>
<dbReference type="Proteomes" id="UP000425916">
    <property type="component" value="Chromosome"/>
</dbReference>
<evidence type="ECO:0000313" key="10">
    <source>
        <dbReference type="EMBL" id="QGP93082.1"/>
    </source>
</evidence>
<organism evidence="10 11">
    <name type="scientific">Neomoorella glycerini</name>
    <dbReference type="NCBI Taxonomy" id="55779"/>
    <lineage>
        <taxon>Bacteria</taxon>
        <taxon>Bacillati</taxon>
        <taxon>Bacillota</taxon>
        <taxon>Clostridia</taxon>
        <taxon>Neomoorellales</taxon>
        <taxon>Neomoorellaceae</taxon>
        <taxon>Neomoorella</taxon>
    </lineage>
</organism>
<dbReference type="GO" id="GO:0016887">
    <property type="term" value="F:ATP hydrolysis activity"/>
    <property type="evidence" value="ECO:0007669"/>
    <property type="project" value="InterPro"/>
</dbReference>
<evidence type="ECO:0000256" key="5">
    <source>
        <dbReference type="ARBA" id="ARBA00022741"/>
    </source>
</evidence>
<evidence type="ECO:0000259" key="9">
    <source>
        <dbReference type="PROSITE" id="PS50893"/>
    </source>
</evidence>
<dbReference type="Gene3D" id="3.40.50.300">
    <property type="entry name" value="P-loop containing nucleotide triphosphate hydrolases"/>
    <property type="match status" value="1"/>
</dbReference>
<evidence type="ECO:0000256" key="2">
    <source>
        <dbReference type="ARBA" id="ARBA00005417"/>
    </source>
</evidence>
<keyword evidence="11" id="KW-1185">Reference proteome</keyword>
<dbReference type="PANTHER" id="PTHR43553:SF21">
    <property type="entry name" value="ABC TRANSPORTER ATP-BINDING PROTEIN MA_1418-RELATED"/>
    <property type="match status" value="1"/>
</dbReference>
<evidence type="ECO:0000256" key="7">
    <source>
        <dbReference type="ARBA" id="ARBA00022967"/>
    </source>
</evidence>
<evidence type="ECO:0000256" key="4">
    <source>
        <dbReference type="ARBA" id="ARBA00022475"/>
    </source>
</evidence>
<proteinExistence type="inferred from homology"/>
<dbReference type="GO" id="GO:0042626">
    <property type="term" value="F:ATPase-coupled transmembrane transporter activity"/>
    <property type="evidence" value="ECO:0007669"/>
    <property type="project" value="TreeGrafter"/>
</dbReference>
<dbReference type="GO" id="GO:0005524">
    <property type="term" value="F:ATP binding"/>
    <property type="evidence" value="ECO:0007669"/>
    <property type="project" value="UniProtKB-KW"/>
</dbReference>
<accession>A0A6I5ZST4</accession>
<dbReference type="InterPro" id="IPR017871">
    <property type="entry name" value="ABC_transporter-like_CS"/>
</dbReference>
<gene>
    <name evidence="10" type="primary">ecfA2_3</name>
    <name evidence="10" type="ORF">MGLY_24790</name>
</gene>
<evidence type="ECO:0000256" key="6">
    <source>
        <dbReference type="ARBA" id="ARBA00022840"/>
    </source>
</evidence>
<reference evidence="10 11" key="1">
    <citation type="submission" date="2019-11" db="EMBL/GenBank/DDBJ databases">
        <title>Genome sequence of Moorella glycerini DSM11254.</title>
        <authorList>
            <person name="Poehlein A."/>
            <person name="Boeer T."/>
            <person name="Daniel R."/>
        </authorList>
    </citation>
    <scope>NUCLEOTIDE SEQUENCE [LARGE SCALE GENOMIC DNA]</scope>
    <source>
        <strain evidence="10 11">DSM 11254</strain>
    </source>
</reference>
<feature type="domain" description="ABC transporter" evidence="9">
    <location>
        <begin position="6"/>
        <end position="245"/>
    </location>
</feature>
<evidence type="ECO:0000256" key="3">
    <source>
        <dbReference type="ARBA" id="ARBA00022448"/>
    </source>
</evidence>
<name>A0A6I5ZST4_9FIRM</name>
<comment type="subcellular location">
    <subcellularLocation>
        <location evidence="1">Cell membrane</location>
        <topology evidence="1">Peripheral membrane protein</topology>
    </subcellularLocation>
</comment>
<keyword evidence="4" id="KW-1003">Cell membrane</keyword>
<dbReference type="InterPro" id="IPR003593">
    <property type="entry name" value="AAA+_ATPase"/>
</dbReference>
<dbReference type="InterPro" id="IPR027417">
    <property type="entry name" value="P-loop_NTPase"/>
</dbReference>
<keyword evidence="3" id="KW-0813">Transport</keyword>
<dbReference type="PANTHER" id="PTHR43553">
    <property type="entry name" value="HEAVY METAL TRANSPORTER"/>
    <property type="match status" value="1"/>
</dbReference>
<dbReference type="InterPro" id="IPR015856">
    <property type="entry name" value="ABC_transpr_CbiO/EcfA_su"/>
</dbReference>
<keyword evidence="7" id="KW-1278">Translocase</keyword>
<dbReference type="PROSITE" id="PS00211">
    <property type="entry name" value="ABC_TRANSPORTER_1"/>
    <property type="match status" value="1"/>
</dbReference>
<dbReference type="Pfam" id="PF00005">
    <property type="entry name" value="ABC_tran"/>
    <property type="match status" value="1"/>
</dbReference>
<dbReference type="RefSeq" id="WP_170291057.1">
    <property type="nucleotide sequence ID" value="NZ_CP046244.1"/>
</dbReference>
<dbReference type="AlphaFoldDB" id="A0A6I5ZST4"/>
<dbReference type="SUPFAM" id="SSF52540">
    <property type="entry name" value="P-loop containing nucleoside triphosphate hydrolases"/>
    <property type="match status" value="1"/>
</dbReference>
<dbReference type="FunFam" id="3.40.50.300:FF:000224">
    <property type="entry name" value="Energy-coupling factor transporter ATP-binding protein EcfA"/>
    <property type="match status" value="1"/>
</dbReference>
<protein>
    <submittedName>
        <fullName evidence="10">Energy-coupling factor transporter ATP-binding protein EcfA2</fullName>
        <ecNumber evidence="10">3.6.3.-</ecNumber>
    </submittedName>
</protein>
<dbReference type="SMART" id="SM00382">
    <property type="entry name" value="AAA"/>
    <property type="match status" value="1"/>
</dbReference>
<evidence type="ECO:0000256" key="8">
    <source>
        <dbReference type="ARBA" id="ARBA00023136"/>
    </source>
</evidence>
<dbReference type="EMBL" id="CP046244">
    <property type="protein sequence ID" value="QGP93082.1"/>
    <property type="molecule type" value="Genomic_DNA"/>
</dbReference>
<dbReference type="InterPro" id="IPR050095">
    <property type="entry name" value="ECF_ABC_transporter_ATP-bd"/>
</dbReference>
<dbReference type="GO" id="GO:0043190">
    <property type="term" value="C:ATP-binding cassette (ABC) transporter complex"/>
    <property type="evidence" value="ECO:0007669"/>
    <property type="project" value="TreeGrafter"/>
</dbReference>